<sequence>MAAWTRVQLADGRVEAGVLHTVDPETGNAVLLRPTARGNRIVSPVVLFGHAIASVVQDGIELDPLDASPSRRWLHARVSSSAFLRTERHLSDDREWTPEAISLRRAALLELLHERRIPVSQEHPSELLVLGCVRIRAPYVIGSCACENEIVLGRFAAILAELG</sequence>
<keyword evidence="3" id="KW-1185">Reference proteome</keyword>
<proteinExistence type="predicted"/>
<dbReference type="PANTHER" id="PTHR14710">
    <property type="entry name" value="GEM-ASSOCIATED PROTEIN 6"/>
    <property type="match status" value="1"/>
</dbReference>
<dbReference type="GO" id="GO:0032797">
    <property type="term" value="C:SMN complex"/>
    <property type="evidence" value="ECO:0007669"/>
    <property type="project" value="TreeGrafter"/>
</dbReference>
<dbReference type="Gene3D" id="2.30.30.100">
    <property type="match status" value="1"/>
</dbReference>
<dbReference type="AlphaFoldDB" id="A0AB34K8N0"/>
<dbReference type="PROSITE" id="PS52001">
    <property type="entry name" value="AD"/>
    <property type="match status" value="1"/>
</dbReference>
<dbReference type="InterPro" id="IPR009422">
    <property type="entry name" value="Gemin6"/>
</dbReference>
<dbReference type="GO" id="GO:0000387">
    <property type="term" value="P:spliceosomal snRNP assembly"/>
    <property type="evidence" value="ECO:0007669"/>
    <property type="project" value="TreeGrafter"/>
</dbReference>
<comment type="caution">
    <text evidence="2">The sequence shown here is derived from an EMBL/GenBank/DDBJ whole genome shotgun (WGS) entry which is preliminary data.</text>
</comment>
<dbReference type="EMBL" id="JBGBPQ010000001">
    <property type="protein sequence ID" value="KAL1529532.1"/>
    <property type="molecule type" value="Genomic_DNA"/>
</dbReference>
<evidence type="ECO:0000313" key="2">
    <source>
        <dbReference type="EMBL" id="KAL1529532.1"/>
    </source>
</evidence>
<reference evidence="2 3" key="1">
    <citation type="journal article" date="2024" name="Science">
        <title>Giant polyketide synthase enzymes in the biosynthesis of giant marine polyether toxins.</title>
        <authorList>
            <person name="Fallon T.R."/>
            <person name="Shende V.V."/>
            <person name="Wierzbicki I.H."/>
            <person name="Pendleton A.L."/>
            <person name="Watervoot N.F."/>
            <person name="Auber R.P."/>
            <person name="Gonzalez D.J."/>
            <person name="Wisecaver J.H."/>
            <person name="Moore B.S."/>
        </authorList>
    </citation>
    <scope>NUCLEOTIDE SEQUENCE [LARGE SCALE GENOMIC DNA]</scope>
    <source>
        <strain evidence="2 3">12B1</strain>
    </source>
</reference>
<evidence type="ECO:0000313" key="3">
    <source>
        <dbReference type="Proteomes" id="UP001515480"/>
    </source>
</evidence>
<feature type="domain" description="AD" evidence="1">
    <location>
        <begin position="63"/>
        <end position="163"/>
    </location>
</feature>
<gene>
    <name evidence="2" type="ORF">AB1Y20_000477</name>
</gene>
<dbReference type="PANTHER" id="PTHR14710:SF2">
    <property type="entry name" value="GEM-ASSOCIATED PROTEIN 6"/>
    <property type="match status" value="1"/>
</dbReference>
<evidence type="ECO:0000259" key="1">
    <source>
        <dbReference type="PROSITE" id="PS52001"/>
    </source>
</evidence>
<dbReference type="GO" id="GO:0000245">
    <property type="term" value="P:spliceosomal complex assembly"/>
    <property type="evidence" value="ECO:0007669"/>
    <property type="project" value="InterPro"/>
</dbReference>
<organism evidence="2 3">
    <name type="scientific">Prymnesium parvum</name>
    <name type="common">Toxic golden alga</name>
    <dbReference type="NCBI Taxonomy" id="97485"/>
    <lineage>
        <taxon>Eukaryota</taxon>
        <taxon>Haptista</taxon>
        <taxon>Haptophyta</taxon>
        <taxon>Prymnesiophyceae</taxon>
        <taxon>Prymnesiales</taxon>
        <taxon>Prymnesiaceae</taxon>
        <taxon>Prymnesium</taxon>
    </lineage>
</organism>
<dbReference type="InterPro" id="IPR047574">
    <property type="entry name" value="AD"/>
</dbReference>
<accession>A0AB34K8N0</accession>
<protein>
    <recommendedName>
        <fullName evidence="1">AD domain-containing protein</fullName>
    </recommendedName>
</protein>
<name>A0AB34K8N0_PRYPA</name>
<dbReference type="Proteomes" id="UP001515480">
    <property type="component" value="Unassembled WGS sequence"/>
</dbReference>
<dbReference type="GO" id="GO:0005634">
    <property type="term" value="C:nucleus"/>
    <property type="evidence" value="ECO:0007669"/>
    <property type="project" value="InterPro"/>
</dbReference>